<gene>
    <name evidence="1" type="ORF">AMORRO_LOCUS7119</name>
</gene>
<accession>A0A9N9BZX2</accession>
<proteinExistence type="predicted"/>
<sequence length="52" mass="6069">MNCRRLLLRTVREEQKPRHLEDIVLPGQHFPTFSYDISKLKTTSTIGSLLKT</sequence>
<evidence type="ECO:0000313" key="2">
    <source>
        <dbReference type="Proteomes" id="UP000789342"/>
    </source>
</evidence>
<reference evidence="1" key="1">
    <citation type="submission" date="2021-06" db="EMBL/GenBank/DDBJ databases">
        <authorList>
            <person name="Kallberg Y."/>
            <person name="Tangrot J."/>
            <person name="Rosling A."/>
        </authorList>
    </citation>
    <scope>NUCLEOTIDE SEQUENCE</scope>
    <source>
        <strain evidence="1">CL551</strain>
    </source>
</reference>
<dbReference type="EMBL" id="CAJVPV010005149">
    <property type="protein sequence ID" value="CAG8585763.1"/>
    <property type="molecule type" value="Genomic_DNA"/>
</dbReference>
<comment type="caution">
    <text evidence="1">The sequence shown here is derived from an EMBL/GenBank/DDBJ whole genome shotgun (WGS) entry which is preliminary data.</text>
</comment>
<dbReference type="Proteomes" id="UP000789342">
    <property type="component" value="Unassembled WGS sequence"/>
</dbReference>
<protein>
    <submittedName>
        <fullName evidence="1">3368_t:CDS:1</fullName>
    </submittedName>
</protein>
<name>A0A9N9BZX2_9GLOM</name>
<evidence type="ECO:0000313" key="1">
    <source>
        <dbReference type="EMBL" id="CAG8585763.1"/>
    </source>
</evidence>
<organism evidence="1 2">
    <name type="scientific">Acaulospora morrowiae</name>
    <dbReference type="NCBI Taxonomy" id="94023"/>
    <lineage>
        <taxon>Eukaryota</taxon>
        <taxon>Fungi</taxon>
        <taxon>Fungi incertae sedis</taxon>
        <taxon>Mucoromycota</taxon>
        <taxon>Glomeromycotina</taxon>
        <taxon>Glomeromycetes</taxon>
        <taxon>Diversisporales</taxon>
        <taxon>Acaulosporaceae</taxon>
        <taxon>Acaulospora</taxon>
    </lineage>
</organism>
<dbReference type="AlphaFoldDB" id="A0A9N9BZX2"/>
<keyword evidence="2" id="KW-1185">Reference proteome</keyword>